<reference evidence="2 3" key="2">
    <citation type="journal article" date="2024" name="Int. J. Syst. Evol. Microbiol.">
        <title>Promethearchaeum syntrophicum gen. nov., sp. nov., an anaerobic, obligately syntrophic archaeon, the first isolate of the lineage 'Asgard' archaea, and proposal of the new archaeal phylum Promethearchaeota phyl. nov. and kingdom Promethearchaeati regn. nov.</title>
        <authorList>
            <person name="Imachi H."/>
            <person name="Nobu M.K."/>
            <person name="Kato S."/>
            <person name="Takaki Y."/>
            <person name="Miyazaki M."/>
            <person name="Miyata M."/>
            <person name="Ogawara M."/>
            <person name="Saito Y."/>
            <person name="Sakai S."/>
            <person name="Tahara Y.O."/>
            <person name="Takano Y."/>
            <person name="Tasumi E."/>
            <person name="Uematsu K."/>
            <person name="Yoshimura T."/>
            <person name="Itoh T."/>
            <person name="Ohkuma M."/>
            <person name="Takai K."/>
        </authorList>
    </citation>
    <scope>NUCLEOTIDE SEQUENCE [LARGE SCALE GENOMIC DNA]</scope>
    <source>
        <strain evidence="2 3">MK-D1</strain>
    </source>
</reference>
<protein>
    <submittedName>
        <fullName evidence="2">FAD-binding oxidoreductase</fullName>
    </submittedName>
</protein>
<keyword evidence="3" id="KW-1185">Reference proteome</keyword>
<dbReference type="GO" id="GO:0071949">
    <property type="term" value="F:FAD binding"/>
    <property type="evidence" value="ECO:0007669"/>
    <property type="project" value="InterPro"/>
</dbReference>
<gene>
    <name evidence="2" type="ORF">DSAG12_03257</name>
</gene>
<evidence type="ECO:0000313" key="3">
    <source>
        <dbReference type="Proteomes" id="UP000321408"/>
    </source>
</evidence>
<dbReference type="AlphaFoldDB" id="A0A5B9DF50"/>
<evidence type="ECO:0000313" key="2">
    <source>
        <dbReference type="EMBL" id="QEE17420.2"/>
    </source>
</evidence>
<dbReference type="Proteomes" id="UP000321408">
    <property type="component" value="Chromosome"/>
</dbReference>
<dbReference type="GO" id="GO:1903457">
    <property type="term" value="P:lactate catabolic process"/>
    <property type="evidence" value="ECO:0007669"/>
    <property type="project" value="TreeGrafter"/>
</dbReference>
<dbReference type="PANTHER" id="PTHR11748">
    <property type="entry name" value="D-LACTATE DEHYDROGENASE"/>
    <property type="match status" value="1"/>
</dbReference>
<organism evidence="2 3">
    <name type="scientific">Promethearchaeum syntrophicum</name>
    <dbReference type="NCBI Taxonomy" id="2594042"/>
    <lineage>
        <taxon>Archaea</taxon>
        <taxon>Promethearchaeati</taxon>
        <taxon>Promethearchaeota</taxon>
        <taxon>Promethearchaeia</taxon>
        <taxon>Promethearchaeales</taxon>
        <taxon>Promethearchaeaceae</taxon>
        <taxon>Promethearchaeum</taxon>
    </lineage>
</organism>
<proteinExistence type="inferred from homology"/>
<dbReference type="InterPro" id="IPR006094">
    <property type="entry name" value="Oxid_FAD_bind_N"/>
</dbReference>
<dbReference type="Pfam" id="PF01565">
    <property type="entry name" value="FAD_binding_4"/>
    <property type="match status" value="1"/>
</dbReference>
<dbReference type="InterPro" id="IPR016166">
    <property type="entry name" value="FAD-bd_PCMH"/>
</dbReference>
<dbReference type="InterPro" id="IPR016169">
    <property type="entry name" value="FAD-bd_PCMH_sub2"/>
</dbReference>
<dbReference type="PROSITE" id="PS51387">
    <property type="entry name" value="FAD_PCMH"/>
    <property type="match status" value="1"/>
</dbReference>
<reference evidence="2 3" key="1">
    <citation type="journal article" date="2020" name="Nature">
        <title>Isolation of an archaeon at the prokaryote-eukaryote interface.</title>
        <authorList>
            <person name="Imachi H."/>
            <person name="Nobu M.K."/>
            <person name="Nakahara N."/>
            <person name="Morono Y."/>
            <person name="Ogawara M."/>
            <person name="Takaki Y."/>
            <person name="Takano Y."/>
            <person name="Uematsu K."/>
            <person name="Ikuta T."/>
            <person name="Ito M."/>
            <person name="Matsui Y."/>
            <person name="Miyazaki M."/>
            <person name="Murata K."/>
            <person name="Saito Y."/>
            <person name="Sakai S."/>
            <person name="Song C."/>
            <person name="Tasumi E."/>
            <person name="Yamanaka Y."/>
            <person name="Yamaguchi T."/>
            <person name="Kamagata Y."/>
            <person name="Tamaki H."/>
            <person name="Takai K."/>
        </authorList>
    </citation>
    <scope>NUCLEOTIDE SEQUENCE [LARGE SCALE GENOMIC DNA]</scope>
    <source>
        <strain evidence="2 3">MK-D1</strain>
    </source>
</reference>
<name>A0A5B9DF50_9ARCH</name>
<dbReference type="PANTHER" id="PTHR11748:SF111">
    <property type="entry name" value="D-LACTATE DEHYDROGENASE, MITOCHONDRIAL-RELATED"/>
    <property type="match status" value="1"/>
</dbReference>
<accession>A0A5B9DF50</accession>
<dbReference type="GO" id="GO:0008720">
    <property type="term" value="F:D-lactate dehydrogenase (NAD+) activity"/>
    <property type="evidence" value="ECO:0007669"/>
    <property type="project" value="TreeGrafter"/>
</dbReference>
<evidence type="ECO:0000256" key="1">
    <source>
        <dbReference type="ARBA" id="ARBA00008000"/>
    </source>
</evidence>
<comment type="similarity">
    <text evidence="1">Belongs to the FAD-binding oxidoreductase/transferase type 4 family.</text>
</comment>
<dbReference type="SUPFAM" id="SSF56176">
    <property type="entry name" value="FAD-binding/transporter-associated domain-like"/>
    <property type="match status" value="1"/>
</dbReference>
<sequence length="534" mass="60481">MVNQENIESFIEELKNKGFTCFSNLSLSKFRIISQSGFGIILKRDNPIFGGSIQDCSFLHFSPEILLKPVSREQIQNIIIASRTNKIPITFAAGKTGLSGGFANPFVVVDLECLKSLETSYNINKNENWVEIDQKFLVSDLIRKVPMDTNDKFIFPVQPSSAFKLPVRVGGLIATNASGVTSGKLGAIEDWIESMEILNPKGEFVKITENDPYFPKIVGGNGRHGLILNAKIKLASNPENLRYKLLYGSNLEDIFTGLQAIQDKEIFPLIAEFILSINPLKGLFGQLFSKNQKEPARWAILLKGSEDILENFEKTAKESSEFDTKNLNLDEFKVYLEERASMALQTISSKESRDSDFVLYPGFEDILISPLKLLSAFEEINKVLAEMSFNQIVIGYGHINFRKGQGILMHLRVPVSIEDLYTNKHAILRKVSHTIAKTIVMLQSKLDVLTKAEHSPGIIYPWMEHYKIKDLTLWKNEMDQGYAFYNPHFELYSFLCSKFGISLKNPLNESDSRKILEEMFFLYYSGNDKGFVPN</sequence>
<dbReference type="InterPro" id="IPR036318">
    <property type="entry name" value="FAD-bd_PCMH-like_sf"/>
</dbReference>
<dbReference type="Gene3D" id="3.30.465.10">
    <property type="match status" value="1"/>
</dbReference>
<dbReference type="KEGG" id="psyt:DSAG12_03257"/>
<dbReference type="GO" id="GO:0004458">
    <property type="term" value="F:D-lactate dehydrogenase (cytochrome) activity"/>
    <property type="evidence" value="ECO:0007669"/>
    <property type="project" value="TreeGrafter"/>
</dbReference>
<dbReference type="EMBL" id="CP042905">
    <property type="protein sequence ID" value="QEE17420.2"/>
    <property type="molecule type" value="Genomic_DNA"/>
</dbReference>